<feature type="compositionally biased region" description="Polar residues" evidence="1">
    <location>
        <begin position="241"/>
        <end position="250"/>
    </location>
</feature>
<evidence type="ECO:0000313" key="3">
    <source>
        <dbReference type="EMBL" id="KAK7460984.1"/>
    </source>
</evidence>
<protein>
    <recommendedName>
        <fullName evidence="2">SUZ domain-containing protein</fullName>
    </recommendedName>
</protein>
<feature type="compositionally biased region" description="Low complexity" evidence="1">
    <location>
        <begin position="128"/>
        <end position="146"/>
    </location>
</feature>
<feature type="compositionally biased region" description="Low complexity" evidence="1">
    <location>
        <begin position="173"/>
        <end position="191"/>
    </location>
</feature>
<feature type="compositionally biased region" description="Basic and acidic residues" evidence="1">
    <location>
        <begin position="82"/>
        <end position="94"/>
    </location>
</feature>
<sequence length="257" mass="27705">MISFWLVVEEKEGPVIGGPSYAQTEADVYGNWPMVLPSSSSSDWEYGETSTTAARRREAEVVRDDWEDDDDEQEPEVPNEGVNKKIWEEADRKVPAPMPLVSSSSRSGAAPPPAAFQPAMKILKRPQPNSNPNSSPGTPSPMGGMSASASTESFQEREARYQAARNRIFGEGASSPNSNASSTTSLLTSSISREDRLRASSNKSPPAAVVTRNPRGPENLSGESSGSNRGFEGRRTRLQPPHNTNSTTAIEDSGDVH</sequence>
<feature type="region of interest" description="Disordered" evidence="1">
    <location>
        <begin position="39"/>
        <end position="257"/>
    </location>
</feature>
<dbReference type="EMBL" id="JBANRG010000014">
    <property type="protein sequence ID" value="KAK7460984.1"/>
    <property type="molecule type" value="Genomic_DNA"/>
</dbReference>
<feature type="compositionally biased region" description="Acidic residues" evidence="1">
    <location>
        <begin position="65"/>
        <end position="77"/>
    </location>
</feature>
<dbReference type="Pfam" id="PF12752">
    <property type="entry name" value="SUZ"/>
    <property type="match status" value="1"/>
</dbReference>
<gene>
    <name evidence="3" type="ORF">VKT23_008912</name>
</gene>
<feature type="domain" description="SUZ" evidence="2">
    <location>
        <begin position="97"/>
        <end position="173"/>
    </location>
</feature>
<dbReference type="PANTHER" id="PTHR31796:SF2">
    <property type="entry name" value="SUZ DOMAIN-CONTAINING PROTEIN 1"/>
    <property type="match status" value="1"/>
</dbReference>
<organism evidence="3 4">
    <name type="scientific">Marasmiellus scandens</name>
    <dbReference type="NCBI Taxonomy" id="2682957"/>
    <lineage>
        <taxon>Eukaryota</taxon>
        <taxon>Fungi</taxon>
        <taxon>Dikarya</taxon>
        <taxon>Basidiomycota</taxon>
        <taxon>Agaricomycotina</taxon>
        <taxon>Agaricomycetes</taxon>
        <taxon>Agaricomycetidae</taxon>
        <taxon>Agaricales</taxon>
        <taxon>Marasmiineae</taxon>
        <taxon>Omphalotaceae</taxon>
        <taxon>Marasmiellus</taxon>
    </lineage>
</organism>
<comment type="caution">
    <text evidence="3">The sequence shown here is derived from an EMBL/GenBank/DDBJ whole genome shotgun (WGS) entry which is preliminary data.</text>
</comment>
<dbReference type="InterPro" id="IPR024771">
    <property type="entry name" value="SUZ"/>
</dbReference>
<dbReference type="PANTHER" id="PTHR31796">
    <property type="entry name" value="SUZ DOMAIN-CONTAINING PROTEIN 1"/>
    <property type="match status" value="1"/>
</dbReference>
<accession>A0ABR1JFX2</accession>
<evidence type="ECO:0000313" key="4">
    <source>
        <dbReference type="Proteomes" id="UP001498398"/>
    </source>
</evidence>
<dbReference type="Proteomes" id="UP001498398">
    <property type="component" value="Unassembled WGS sequence"/>
</dbReference>
<feature type="compositionally biased region" description="Basic and acidic residues" evidence="1">
    <location>
        <begin position="55"/>
        <end position="64"/>
    </location>
</feature>
<evidence type="ECO:0000259" key="2">
    <source>
        <dbReference type="PROSITE" id="PS51673"/>
    </source>
</evidence>
<name>A0ABR1JFX2_9AGAR</name>
<keyword evidence="4" id="KW-1185">Reference proteome</keyword>
<dbReference type="PROSITE" id="PS51673">
    <property type="entry name" value="SUZ"/>
    <property type="match status" value="1"/>
</dbReference>
<dbReference type="InterPro" id="IPR039228">
    <property type="entry name" value="SZRD1"/>
</dbReference>
<proteinExistence type="predicted"/>
<feature type="compositionally biased region" description="Polar residues" evidence="1">
    <location>
        <begin position="39"/>
        <end position="52"/>
    </location>
</feature>
<evidence type="ECO:0000256" key="1">
    <source>
        <dbReference type="SAM" id="MobiDB-lite"/>
    </source>
</evidence>
<reference evidence="3 4" key="1">
    <citation type="submission" date="2024-01" db="EMBL/GenBank/DDBJ databases">
        <title>A draft genome for the cacao thread blight pathogen Marasmiellus scandens.</title>
        <authorList>
            <person name="Baruah I.K."/>
            <person name="Leung J."/>
            <person name="Bukari Y."/>
            <person name="Amoako-Attah I."/>
            <person name="Meinhardt L.W."/>
            <person name="Bailey B.A."/>
            <person name="Cohen S.P."/>
        </authorList>
    </citation>
    <scope>NUCLEOTIDE SEQUENCE [LARGE SCALE GENOMIC DNA]</scope>
    <source>
        <strain evidence="3 4">GH-19</strain>
    </source>
</reference>